<sequence length="131" mass="14109">MSLIQLVSALVGDTELAVVVTDGELAAPGPNILYVNAAFERMTGYASHEVVGKSPRMLQGSATSVAAKKRLARALRLGVTHRTTLMNYRKSGEAYRCEIEVFPLLTPSGEPFAAVALEREVPRRPGRRSAA</sequence>
<keyword evidence="6" id="KW-1185">Reference proteome</keyword>
<dbReference type="PANTHER" id="PTHR47429:SF2">
    <property type="entry name" value="PROTEIN TWIN LOV 1"/>
    <property type="match status" value="1"/>
</dbReference>
<dbReference type="SUPFAM" id="SSF55785">
    <property type="entry name" value="PYP-like sensor domain (PAS domain)"/>
    <property type="match status" value="1"/>
</dbReference>
<dbReference type="NCBIfam" id="TIGR00229">
    <property type="entry name" value="sensory_box"/>
    <property type="match status" value="1"/>
</dbReference>
<keyword evidence="2" id="KW-0288">FMN</keyword>
<evidence type="ECO:0000256" key="1">
    <source>
        <dbReference type="ARBA" id="ARBA00022630"/>
    </source>
</evidence>
<evidence type="ECO:0000256" key="3">
    <source>
        <dbReference type="ARBA" id="ARBA00022991"/>
    </source>
</evidence>
<accession>A0ABW6CP62</accession>
<dbReference type="Gene3D" id="3.30.450.20">
    <property type="entry name" value="PAS domain"/>
    <property type="match status" value="1"/>
</dbReference>
<reference evidence="5 6" key="1">
    <citation type="submission" date="2022-09" db="EMBL/GenBank/DDBJ databases">
        <title>New species of Phenylobacterium.</title>
        <authorList>
            <person name="Mieszkin S."/>
        </authorList>
    </citation>
    <scope>NUCLEOTIDE SEQUENCE [LARGE SCALE GENOMIC DNA]</scope>
    <source>
        <strain evidence="5 6">HK31-G</strain>
    </source>
</reference>
<keyword evidence="3" id="KW-0157">Chromophore</keyword>
<dbReference type="Pfam" id="PF13426">
    <property type="entry name" value="PAS_9"/>
    <property type="match status" value="1"/>
</dbReference>
<evidence type="ECO:0000313" key="5">
    <source>
        <dbReference type="EMBL" id="MFD3264589.1"/>
    </source>
</evidence>
<comment type="caution">
    <text evidence="5">The sequence shown here is derived from an EMBL/GenBank/DDBJ whole genome shotgun (WGS) entry which is preliminary data.</text>
</comment>
<protein>
    <submittedName>
        <fullName evidence="5">PAS domain-containing protein</fullName>
    </submittedName>
</protein>
<dbReference type="CDD" id="cd00130">
    <property type="entry name" value="PAS"/>
    <property type="match status" value="1"/>
</dbReference>
<dbReference type="PANTHER" id="PTHR47429">
    <property type="entry name" value="PROTEIN TWIN LOV 1"/>
    <property type="match status" value="1"/>
</dbReference>
<proteinExistence type="predicted"/>
<dbReference type="PROSITE" id="PS50112">
    <property type="entry name" value="PAS"/>
    <property type="match status" value="1"/>
</dbReference>
<evidence type="ECO:0000256" key="2">
    <source>
        <dbReference type="ARBA" id="ARBA00022643"/>
    </source>
</evidence>
<evidence type="ECO:0000259" key="4">
    <source>
        <dbReference type="PROSITE" id="PS50112"/>
    </source>
</evidence>
<dbReference type="Proteomes" id="UP001598130">
    <property type="component" value="Unassembled WGS sequence"/>
</dbReference>
<organism evidence="5 6">
    <name type="scientific">Phenylobacterium ferrooxidans</name>
    <dbReference type="NCBI Taxonomy" id="2982689"/>
    <lineage>
        <taxon>Bacteria</taxon>
        <taxon>Pseudomonadati</taxon>
        <taxon>Pseudomonadota</taxon>
        <taxon>Alphaproteobacteria</taxon>
        <taxon>Caulobacterales</taxon>
        <taxon>Caulobacteraceae</taxon>
        <taxon>Phenylobacterium</taxon>
    </lineage>
</organism>
<evidence type="ECO:0000313" key="6">
    <source>
        <dbReference type="Proteomes" id="UP001598130"/>
    </source>
</evidence>
<dbReference type="InterPro" id="IPR035965">
    <property type="entry name" value="PAS-like_dom_sf"/>
</dbReference>
<keyword evidence="1" id="KW-0285">Flavoprotein</keyword>
<dbReference type="EMBL" id="JAOTJD010000019">
    <property type="protein sequence ID" value="MFD3264589.1"/>
    <property type="molecule type" value="Genomic_DNA"/>
</dbReference>
<dbReference type="RefSeq" id="WP_305583373.1">
    <property type="nucleotide sequence ID" value="NZ_JAOTJD010000019.1"/>
</dbReference>
<gene>
    <name evidence="5" type="ORF">OCL97_11540</name>
</gene>
<name>A0ABW6CP62_9CAUL</name>
<dbReference type="InterPro" id="IPR000014">
    <property type="entry name" value="PAS"/>
</dbReference>
<feature type="domain" description="PAS" evidence="4">
    <location>
        <begin position="29"/>
        <end position="54"/>
    </location>
</feature>